<evidence type="ECO:0000313" key="2">
    <source>
        <dbReference type="Proteomes" id="UP000317243"/>
    </source>
</evidence>
<accession>A0A5C5X4G1</accession>
<reference evidence="1 2" key="1">
    <citation type="submission" date="2019-02" db="EMBL/GenBank/DDBJ databases">
        <title>Deep-cultivation of Planctomycetes and their phenomic and genomic characterization uncovers novel biology.</title>
        <authorList>
            <person name="Wiegand S."/>
            <person name="Jogler M."/>
            <person name="Boedeker C."/>
            <person name="Pinto D."/>
            <person name="Vollmers J."/>
            <person name="Rivas-Marin E."/>
            <person name="Kohn T."/>
            <person name="Peeters S.H."/>
            <person name="Heuer A."/>
            <person name="Rast P."/>
            <person name="Oberbeckmann S."/>
            <person name="Bunk B."/>
            <person name="Jeske O."/>
            <person name="Meyerdierks A."/>
            <person name="Storesund J.E."/>
            <person name="Kallscheuer N."/>
            <person name="Luecker S."/>
            <person name="Lage O.M."/>
            <person name="Pohl T."/>
            <person name="Merkel B.J."/>
            <person name="Hornburger P."/>
            <person name="Mueller R.-W."/>
            <person name="Bruemmer F."/>
            <person name="Labrenz M."/>
            <person name="Spormann A.M."/>
            <person name="Op Den Camp H."/>
            <person name="Overmann J."/>
            <person name="Amann R."/>
            <person name="Jetten M.S.M."/>
            <person name="Mascher T."/>
            <person name="Medema M.H."/>
            <person name="Devos D.P."/>
            <person name="Kaster A.-K."/>
            <person name="Ovreas L."/>
            <person name="Rohde M."/>
            <person name="Galperin M.Y."/>
            <person name="Jogler C."/>
        </authorList>
    </citation>
    <scope>NUCLEOTIDE SEQUENCE [LARGE SCALE GENOMIC DNA]</scope>
    <source>
        <strain evidence="1 2">KOR42</strain>
    </source>
</reference>
<sequence length="142" mass="16151">MNRSGYVEDLCSDDPLVYGRWRAQVKSAIRGKRGQAFLKELAEAMDAMPEKVLISSELINSDGDCCTIGVVCKARGVDVSKINYEDPEQVGESVNIAHQLAAEIEWENDENWYGKPESPEDRWKRMRKWVDSQIIKDKASEK</sequence>
<keyword evidence="2" id="KW-1185">Reference proteome</keyword>
<dbReference type="RefSeq" id="WP_146507075.1">
    <property type="nucleotide sequence ID" value="NZ_SIHI01000001.1"/>
</dbReference>
<dbReference type="Proteomes" id="UP000317243">
    <property type="component" value="Unassembled WGS sequence"/>
</dbReference>
<dbReference type="EMBL" id="SIHI01000001">
    <property type="protein sequence ID" value="TWT57211.1"/>
    <property type="molecule type" value="Genomic_DNA"/>
</dbReference>
<protein>
    <submittedName>
        <fullName evidence="1">Uncharacterized protein</fullName>
    </submittedName>
</protein>
<comment type="caution">
    <text evidence="1">The sequence shown here is derived from an EMBL/GenBank/DDBJ whole genome shotgun (WGS) entry which is preliminary data.</text>
</comment>
<evidence type="ECO:0000313" key="1">
    <source>
        <dbReference type="EMBL" id="TWT57211.1"/>
    </source>
</evidence>
<dbReference type="OrthoDB" id="8808507at2"/>
<organism evidence="1 2">
    <name type="scientific">Thalassoglobus neptunius</name>
    <dbReference type="NCBI Taxonomy" id="1938619"/>
    <lineage>
        <taxon>Bacteria</taxon>
        <taxon>Pseudomonadati</taxon>
        <taxon>Planctomycetota</taxon>
        <taxon>Planctomycetia</taxon>
        <taxon>Planctomycetales</taxon>
        <taxon>Planctomycetaceae</taxon>
        <taxon>Thalassoglobus</taxon>
    </lineage>
</organism>
<proteinExistence type="predicted"/>
<dbReference type="AlphaFoldDB" id="A0A5C5X4G1"/>
<name>A0A5C5X4G1_9PLAN</name>
<gene>
    <name evidence="1" type="ORF">KOR42_05690</name>
</gene>